<evidence type="ECO:0000259" key="2">
    <source>
        <dbReference type="SMART" id="SM00849"/>
    </source>
</evidence>
<feature type="non-terminal residue" evidence="3">
    <location>
        <position position="239"/>
    </location>
</feature>
<dbReference type="PANTHER" id="PTHR43084:SF1">
    <property type="entry name" value="PERSULFIDE DIOXYGENASE ETHE1, MITOCHONDRIAL"/>
    <property type="match status" value="1"/>
</dbReference>
<proteinExistence type="predicted"/>
<dbReference type="InterPro" id="IPR001279">
    <property type="entry name" value="Metallo-B-lactamas"/>
</dbReference>
<feature type="domain" description="Metallo-beta-lactamase" evidence="2">
    <location>
        <begin position="13"/>
        <end position="180"/>
    </location>
</feature>
<dbReference type="PANTHER" id="PTHR43084">
    <property type="entry name" value="PERSULFIDE DIOXYGENASE ETHE1"/>
    <property type="match status" value="1"/>
</dbReference>
<reference evidence="3" key="1">
    <citation type="submission" date="2022-04" db="EMBL/GenBank/DDBJ databases">
        <title>Systematic whole-genome sequencing reveals an unexpected diversity among actinomycetoma pathogens and provides insights into their antibacterial susceptibilities.</title>
        <authorList>
            <person name="Watson A.K."/>
            <person name="Kepplinger B."/>
            <person name="Bakhiet S.M."/>
            <person name="Mhmoud N.A."/>
            <person name="Chapman J."/>
            <person name="Allenby N."/>
            <person name="Mickiewicz K."/>
            <person name="Goodfellow M."/>
            <person name="Fahal A.H."/>
            <person name="Errington J."/>
        </authorList>
    </citation>
    <scope>NUCLEOTIDE SEQUENCE</scope>
    <source>
        <strain evidence="3">SD 504</strain>
    </source>
</reference>
<dbReference type="InterPro" id="IPR051682">
    <property type="entry name" value="Mito_Persulfide_Diox"/>
</dbReference>
<sequence length="239" mass="24253">MFFVDTIETEGLGSRCHLAGGDGHAVVVDPPRDIDRVIAAAAARGVRLTHVVETHLHEDHVTGGPDLSRLTGASYLVPAGARASLPHLPVHDGDRVPVGTALTLRALAAPGRTPHHTAYVLEESGTPVAVFTGGSLLVGAVGRPGATEPRLAERLARAQYASVHRLAAELPDGTAVLPAYGPGSPCSSAPAGAGPSTVGAEKAGNDVFAKDADTFVADLLAGLDDAPAHHARLASLNAA</sequence>
<dbReference type="Gene3D" id="3.60.15.10">
    <property type="entry name" value="Ribonuclease Z/Hydroxyacylglutathione hydrolase-like"/>
    <property type="match status" value="1"/>
</dbReference>
<keyword evidence="1" id="KW-0479">Metal-binding</keyword>
<dbReference type="SUPFAM" id="SSF56281">
    <property type="entry name" value="Metallo-hydrolase/oxidoreductase"/>
    <property type="match status" value="1"/>
</dbReference>
<dbReference type="EMBL" id="CP095474">
    <property type="protein sequence ID" value="URN18346.1"/>
    <property type="molecule type" value="Genomic_DNA"/>
</dbReference>
<dbReference type="InterPro" id="IPR036866">
    <property type="entry name" value="RibonucZ/Hydroxyglut_hydro"/>
</dbReference>
<organism evidence="3 4">
    <name type="scientific">Streptomyces sudanensis</name>
    <dbReference type="NCBI Taxonomy" id="436397"/>
    <lineage>
        <taxon>Bacteria</taxon>
        <taxon>Bacillati</taxon>
        <taxon>Actinomycetota</taxon>
        <taxon>Actinomycetes</taxon>
        <taxon>Kitasatosporales</taxon>
        <taxon>Streptomycetaceae</taxon>
        <taxon>Streptomyces</taxon>
    </lineage>
</organism>
<evidence type="ECO:0000256" key="1">
    <source>
        <dbReference type="ARBA" id="ARBA00022723"/>
    </source>
</evidence>
<dbReference type="CDD" id="cd07724">
    <property type="entry name" value="POD-like_MBL-fold"/>
    <property type="match status" value="1"/>
</dbReference>
<accession>A0ABY4TKY7</accession>
<dbReference type="Pfam" id="PF00753">
    <property type="entry name" value="Lactamase_B"/>
    <property type="match status" value="1"/>
</dbReference>
<dbReference type="RefSeq" id="WP_275563768.1">
    <property type="nucleotide sequence ID" value="NZ_CP095474.1"/>
</dbReference>
<evidence type="ECO:0000313" key="4">
    <source>
        <dbReference type="Proteomes" id="UP001056383"/>
    </source>
</evidence>
<name>A0ABY4TKY7_9ACTN</name>
<keyword evidence="4" id="KW-1185">Reference proteome</keyword>
<dbReference type="InterPro" id="IPR044528">
    <property type="entry name" value="POD-like_MBL-fold"/>
</dbReference>
<gene>
    <name evidence="3" type="ORF">MW084_23035</name>
</gene>
<dbReference type="Proteomes" id="UP001056383">
    <property type="component" value="Chromosome"/>
</dbReference>
<dbReference type="SMART" id="SM00849">
    <property type="entry name" value="Lactamase_B"/>
    <property type="match status" value="1"/>
</dbReference>
<evidence type="ECO:0000313" key="3">
    <source>
        <dbReference type="EMBL" id="URN18346.1"/>
    </source>
</evidence>
<protein>
    <submittedName>
        <fullName evidence="3">MBL fold metallo-hydrolase</fullName>
    </submittedName>
</protein>